<dbReference type="GO" id="GO:0046872">
    <property type="term" value="F:metal ion binding"/>
    <property type="evidence" value="ECO:0007669"/>
    <property type="project" value="UniProtKB-KW"/>
</dbReference>
<evidence type="ECO:0000313" key="6">
    <source>
        <dbReference type="Proteomes" id="UP001163104"/>
    </source>
</evidence>
<feature type="site" description="Stabilizes the phosphoryl group" evidence="3">
    <location>
        <position position="54"/>
    </location>
</feature>
<comment type="similarity">
    <text evidence="1">Belongs to the gmhB family.</text>
</comment>
<organism evidence="5 6">
    <name type="scientific">Cytobacillus firmus</name>
    <name type="common">Bacillus firmus</name>
    <dbReference type="NCBI Taxonomy" id="1399"/>
    <lineage>
        <taxon>Bacteria</taxon>
        <taxon>Bacillati</taxon>
        <taxon>Bacillota</taxon>
        <taxon>Bacilli</taxon>
        <taxon>Bacillales</taxon>
        <taxon>Bacillaceae</taxon>
        <taxon>Cytobacillus</taxon>
    </lineage>
</organism>
<name>A0AA46PCV8_CYTFI</name>
<dbReference type="InterPro" id="IPR023214">
    <property type="entry name" value="HAD_sf"/>
</dbReference>
<feature type="binding site" evidence="4">
    <location>
        <position position="13"/>
    </location>
    <ligand>
        <name>Mg(2+)</name>
        <dbReference type="ChEBI" id="CHEBI:18420"/>
    </ligand>
</feature>
<feature type="binding site" evidence="4">
    <location>
        <position position="92"/>
    </location>
    <ligand>
        <name>Zn(2+)</name>
        <dbReference type="ChEBI" id="CHEBI:29105"/>
    </ligand>
</feature>
<keyword evidence="5" id="KW-0614">Plasmid</keyword>
<comment type="cofactor">
    <cofactor evidence="4">
        <name>Zn(2+)</name>
        <dbReference type="ChEBI" id="CHEBI:29105"/>
    </cofactor>
</comment>
<sequence length="180" mass="20504">MNKNRKVQAIFLDRDGTIGGDDTVHYPGTFELFSYSQELIRKLKRDGIKVFSFTNQPGISEGKAILEEFIEELTKFGFDDIFICPHSQSEGCNCRKPNTGMLNDAAEKYKLNLEKCVVIGDRWSDMLAASNANCFKILVKTGAGHSALNENYYKIKDLDIDYIAENFKDAIDWLYCQFDI</sequence>
<evidence type="ECO:0000313" key="5">
    <source>
        <dbReference type="EMBL" id="UYG98116.1"/>
    </source>
</evidence>
<dbReference type="Proteomes" id="UP001163104">
    <property type="component" value="Plasmid p1"/>
</dbReference>
<dbReference type="NCBIfam" id="NF005264">
    <property type="entry name" value="PRK06769.1"/>
    <property type="match status" value="1"/>
</dbReference>
<evidence type="ECO:0000256" key="4">
    <source>
        <dbReference type="PIRSR" id="PIRSR004682-4"/>
    </source>
</evidence>
<dbReference type="InterPro" id="IPR036412">
    <property type="entry name" value="HAD-like_sf"/>
</dbReference>
<keyword evidence="1" id="KW-0963">Cytoplasm</keyword>
<feature type="binding site" evidence="4">
    <location>
        <position position="15"/>
    </location>
    <ligand>
        <name>Mg(2+)</name>
        <dbReference type="ChEBI" id="CHEBI:18420"/>
    </ligand>
</feature>
<feature type="active site" description="Proton donor" evidence="2">
    <location>
        <position position="13"/>
    </location>
</feature>
<feature type="site" description="Contributes to substrate recognition" evidence="3">
    <location>
        <position position="95"/>
    </location>
</feature>
<feature type="binding site" evidence="4">
    <location>
        <position position="94"/>
    </location>
    <ligand>
        <name>Zn(2+)</name>
        <dbReference type="ChEBI" id="CHEBI:29105"/>
    </ligand>
</feature>
<protein>
    <recommendedName>
        <fullName evidence="1">D,D-heptose 1,7-bisphosphate phosphatase</fullName>
        <ecNumber evidence="1">3.1.3.-</ecNumber>
    </recommendedName>
</protein>
<dbReference type="GO" id="GO:0016791">
    <property type="term" value="F:phosphatase activity"/>
    <property type="evidence" value="ECO:0007669"/>
    <property type="project" value="InterPro"/>
</dbReference>
<dbReference type="Gene3D" id="3.40.50.1000">
    <property type="entry name" value="HAD superfamily/HAD-like"/>
    <property type="match status" value="1"/>
</dbReference>
<keyword evidence="4" id="KW-0862">Zinc</keyword>
<feature type="binding site" evidence="4">
    <location>
        <position position="121"/>
    </location>
    <ligand>
        <name>Mg(2+)</name>
        <dbReference type="ChEBI" id="CHEBI:18420"/>
    </ligand>
</feature>
<reference evidence="5" key="1">
    <citation type="submission" date="2022-10" db="EMBL/GenBank/DDBJ databases">
        <title>Mechanism of multi-heavy metal repair in Cytobacillus Firmus M7.</title>
        <authorList>
            <person name="Li X."/>
            <person name="Yu C."/>
        </authorList>
    </citation>
    <scope>NUCLEOTIDE SEQUENCE</scope>
    <source>
        <strain evidence="5">M7</strain>
        <plasmid evidence="5">p1</plasmid>
    </source>
</reference>
<geneLocation type="plasmid" evidence="5 6">
    <name>p1</name>
</geneLocation>
<dbReference type="PIRSF" id="PIRSF004682">
    <property type="entry name" value="GmhB"/>
    <property type="match status" value="1"/>
</dbReference>
<feature type="binding site" evidence="4">
    <location>
        <position position="84"/>
    </location>
    <ligand>
        <name>Zn(2+)</name>
        <dbReference type="ChEBI" id="CHEBI:29105"/>
    </ligand>
</feature>
<dbReference type="PANTHER" id="PTHR42891:SF1">
    <property type="entry name" value="D-GLYCERO-BETA-D-MANNO-HEPTOSE-1,7-BISPHOSPHATE 7-PHOSPHATASE"/>
    <property type="match status" value="1"/>
</dbReference>
<comment type="subcellular location">
    <subcellularLocation>
        <location evidence="1">Cytoplasm</location>
    </subcellularLocation>
</comment>
<dbReference type="NCBIfam" id="TIGR01549">
    <property type="entry name" value="HAD-SF-IA-v1"/>
    <property type="match status" value="1"/>
</dbReference>
<dbReference type="EMBL" id="CP107028">
    <property type="protein sequence ID" value="UYG98116.1"/>
    <property type="molecule type" value="Genomic_DNA"/>
</dbReference>
<dbReference type="AlphaFoldDB" id="A0AA46PCV8"/>
<evidence type="ECO:0000256" key="3">
    <source>
        <dbReference type="PIRSR" id="PIRSR004682-3"/>
    </source>
</evidence>
<dbReference type="SUPFAM" id="SSF56784">
    <property type="entry name" value="HAD-like"/>
    <property type="match status" value="1"/>
</dbReference>
<keyword evidence="4" id="KW-0479">Metal-binding</keyword>
<dbReference type="NCBIfam" id="TIGR01662">
    <property type="entry name" value="HAD-SF-IIIA"/>
    <property type="match status" value="1"/>
</dbReference>
<proteinExistence type="inferred from homology"/>
<dbReference type="PANTHER" id="PTHR42891">
    <property type="entry name" value="D-GLYCERO-BETA-D-MANNO-HEPTOSE-1,7-BISPHOSPHATE 7-PHOSPHATASE"/>
    <property type="match status" value="1"/>
</dbReference>
<dbReference type="InterPro" id="IPR006549">
    <property type="entry name" value="HAD-SF_hydro_IIIA"/>
</dbReference>
<dbReference type="RefSeq" id="WP_263600208.1">
    <property type="nucleotide sequence ID" value="NZ_CP107028.1"/>
</dbReference>
<dbReference type="EC" id="3.1.3.-" evidence="1"/>
<evidence type="ECO:0000256" key="1">
    <source>
        <dbReference type="PIRNR" id="PIRNR004682"/>
    </source>
</evidence>
<dbReference type="GO" id="GO:0005975">
    <property type="term" value="P:carbohydrate metabolic process"/>
    <property type="evidence" value="ECO:0007669"/>
    <property type="project" value="InterPro"/>
</dbReference>
<dbReference type="Pfam" id="PF13242">
    <property type="entry name" value="Hydrolase_like"/>
    <property type="match status" value="1"/>
</dbReference>
<dbReference type="InterPro" id="IPR004446">
    <property type="entry name" value="Heptose_bisP_phosphatase"/>
</dbReference>
<accession>A0AA46PCV8</accession>
<gene>
    <name evidence="5" type="ORF">OD459_26920</name>
</gene>
<evidence type="ECO:0000256" key="2">
    <source>
        <dbReference type="PIRSR" id="PIRSR004682-1"/>
    </source>
</evidence>
<dbReference type="GO" id="GO:0005737">
    <property type="term" value="C:cytoplasm"/>
    <property type="evidence" value="ECO:0007669"/>
    <property type="project" value="UniProtKB-SubCell"/>
</dbReference>
<feature type="binding site" evidence="4">
    <location>
        <position position="86"/>
    </location>
    <ligand>
        <name>Zn(2+)</name>
        <dbReference type="ChEBI" id="CHEBI:29105"/>
    </ligand>
</feature>
<feature type="site" description="Stabilizes the phosphoryl group" evidence="3">
    <location>
        <position position="96"/>
    </location>
</feature>
<comment type="cofactor">
    <cofactor evidence="4">
        <name>Mg(2+)</name>
        <dbReference type="ChEBI" id="CHEBI:18420"/>
    </cofactor>
</comment>
<keyword evidence="1 5" id="KW-0378">Hydrolase</keyword>
<dbReference type="InterPro" id="IPR006439">
    <property type="entry name" value="HAD-SF_hydro_IA"/>
</dbReference>
<keyword evidence="1" id="KW-0119">Carbohydrate metabolism</keyword>
<feature type="active site" description="Proton donor" evidence="2">
    <location>
        <position position="15"/>
    </location>
</feature>
<keyword evidence="4" id="KW-0460">Magnesium</keyword>